<evidence type="ECO:0000313" key="2">
    <source>
        <dbReference type="Proteomes" id="UP000403266"/>
    </source>
</evidence>
<organism evidence="1 2">
    <name type="scientific">Microvirga tunisiensis</name>
    <dbReference type="NCBI Taxonomy" id="2108360"/>
    <lineage>
        <taxon>Bacteria</taxon>
        <taxon>Pseudomonadati</taxon>
        <taxon>Pseudomonadota</taxon>
        <taxon>Alphaproteobacteria</taxon>
        <taxon>Hyphomicrobiales</taxon>
        <taxon>Methylobacteriaceae</taxon>
        <taxon>Microvirga</taxon>
    </lineage>
</organism>
<reference evidence="1 2" key="1">
    <citation type="journal article" date="2019" name="Syst. Appl. Microbiol.">
        <title>Microvirga tunisiensis sp. nov., a root nodule symbiotic bacterium isolated from Lupinus micranthus and L. luteus grown in Northern Tunisia.</title>
        <authorList>
            <person name="Msaddak A."/>
            <person name="Rejili M."/>
            <person name="Duran D."/>
            <person name="Mars M."/>
            <person name="Palacios J.M."/>
            <person name="Ruiz-Argueso T."/>
            <person name="Rey L."/>
            <person name="Imperial J."/>
        </authorList>
    </citation>
    <scope>NUCLEOTIDE SEQUENCE [LARGE SCALE GENOMIC DNA]</scope>
    <source>
        <strain evidence="1 2">Lmie10</strain>
    </source>
</reference>
<dbReference type="EMBL" id="VOSK01000339">
    <property type="protein sequence ID" value="MPR30288.1"/>
    <property type="molecule type" value="Genomic_DNA"/>
</dbReference>
<gene>
    <name evidence="1" type="ORF">FS320_35930</name>
</gene>
<name>A0A5N7MTT5_9HYPH</name>
<dbReference type="Proteomes" id="UP000403266">
    <property type="component" value="Unassembled WGS sequence"/>
</dbReference>
<dbReference type="AlphaFoldDB" id="A0A5N7MTT5"/>
<accession>A0A5N7MTT5</accession>
<protein>
    <submittedName>
        <fullName evidence="1">Uncharacterized protein</fullName>
    </submittedName>
</protein>
<sequence>MPKTYDRTFQLRHYPLPKVVVECIKCGRQGRFVVAQLIEKLGETYPVHQAKDRLAQDWECKKPDAIPADALHPRAMYCLPHLPEWQERVSQFVLDMKYGRKPDSLYAEPEAKAPSA</sequence>
<dbReference type="RefSeq" id="WP_152717136.1">
    <property type="nucleotide sequence ID" value="NZ_VOSJ01000368.1"/>
</dbReference>
<comment type="caution">
    <text evidence="1">The sequence shown here is derived from an EMBL/GenBank/DDBJ whole genome shotgun (WGS) entry which is preliminary data.</text>
</comment>
<keyword evidence="2" id="KW-1185">Reference proteome</keyword>
<dbReference type="OrthoDB" id="7996190at2"/>
<proteinExistence type="predicted"/>
<evidence type="ECO:0000313" key="1">
    <source>
        <dbReference type="EMBL" id="MPR30288.1"/>
    </source>
</evidence>